<dbReference type="EMBL" id="QEWE01000038">
    <property type="protein sequence ID" value="REJ24421.1"/>
    <property type="molecule type" value="Genomic_DNA"/>
</dbReference>
<accession>A0A3E0JWY0</accession>
<organism evidence="1 2">
    <name type="scientific">Caldibacillus debilis</name>
    <dbReference type="NCBI Taxonomy" id="301148"/>
    <lineage>
        <taxon>Bacteria</taxon>
        <taxon>Bacillati</taxon>
        <taxon>Bacillota</taxon>
        <taxon>Bacilli</taxon>
        <taxon>Bacillales</taxon>
        <taxon>Bacillaceae</taxon>
        <taxon>Caldibacillus</taxon>
    </lineage>
</organism>
<dbReference type="AlphaFoldDB" id="A0A3E0JWY0"/>
<evidence type="ECO:0000313" key="1">
    <source>
        <dbReference type="EMBL" id="REJ24421.1"/>
    </source>
</evidence>
<evidence type="ECO:0000313" key="2">
    <source>
        <dbReference type="Proteomes" id="UP000257014"/>
    </source>
</evidence>
<dbReference type="Proteomes" id="UP000257014">
    <property type="component" value="Unassembled WGS sequence"/>
</dbReference>
<proteinExistence type="predicted"/>
<name>A0A3E0JWY0_9BACI</name>
<reference evidence="1 2" key="1">
    <citation type="submission" date="2018-03" db="EMBL/GenBank/DDBJ databases">
        <authorList>
            <person name="Keele B.F."/>
        </authorList>
    </citation>
    <scope>NUCLEOTIDE SEQUENCE [LARGE SCALE GENOMIC DNA]</scope>
    <source>
        <strain evidence="1">ZCTH4_d</strain>
    </source>
</reference>
<sequence length="117" mass="13049">MTDGNGGIAFAPFRDGETRSLIHRVPHKQREKRKDTGKLFRCPFYGFLKRKIPGRTGSFGFPSPASLRRGTGKAFQAVHAVPFMIFSTDEGTGYRARKGLFQPVSSISFSLPANWLK</sequence>
<protein>
    <submittedName>
        <fullName evidence="1">Uncharacterized protein</fullName>
    </submittedName>
</protein>
<gene>
    <name evidence="1" type="ORF">C6P37_15900</name>
</gene>
<comment type="caution">
    <text evidence="1">The sequence shown here is derived from an EMBL/GenBank/DDBJ whole genome shotgun (WGS) entry which is preliminary data.</text>
</comment>